<evidence type="ECO:0000313" key="2">
    <source>
        <dbReference type="Proteomes" id="UP001596415"/>
    </source>
</evidence>
<keyword evidence="2" id="KW-1185">Reference proteome</keyword>
<organism evidence="1 2">
    <name type="scientific">Jejudonia soesokkakensis</name>
    <dbReference type="NCBI Taxonomy" id="1323432"/>
    <lineage>
        <taxon>Bacteria</taxon>
        <taxon>Pseudomonadati</taxon>
        <taxon>Bacteroidota</taxon>
        <taxon>Flavobacteriia</taxon>
        <taxon>Flavobacteriales</taxon>
        <taxon>Flavobacteriaceae</taxon>
        <taxon>Jejudonia</taxon>
    </lineage>
</organism>
<dbReference type="Gene3D" id="3.90.930.1">
    <property type="match status" value="1"/>
</dbReference>
<gene>
    <name evidence="1" type="ORF">ACFQO1_10090</name>
</gene>
<reference evidence="2" key="1">
    <citation type="journal article" date="2019" name="Int. J. Syst. Evol. Microbiol.">
        <title>The Global Catalogue of Microorganisms (GCM) 10K type strain sequencing project: providing services to taxonomists for standard genome sequencing and annotation.</title>
        <authorList>
            <consortium name="The Broad Institute Genomics Platform"/>
            <consortium name="The Broad Institute Genome Sequencing Center for Infectious Disease"/>
            <person name="Wu L."/>
            <person name="Ma J."/>
        </authorList>
    </citation>
    <scope>NUCLEOTIDE SEQUENCE [LARGE SCALE GENOMIC DNA]</scope>
    <source>
        <strain evidence="2">CGMCC 1.16306</strain>
    </source>
</reference>
<sequence>MRFQNSVFFIFFGMVLLAFYTSAHPIEKLYSKSYYSNGTLKAEGWKQMDIKTDYWIFYHENGSIASKGHFDDGKRNGYWYFYDQNRKPVKEGHYKKGSAENWWIFYSEDLKIEHRYQYKFNKKNGFALIYKNGTLIKAEKYKNDKKLGEWTSLAAFKKDNPNASL</sequence>
<name>A0ABW2MX58_9FLAO</name>
<protein>
    <submittedName>
        <fullName evidence="1">Toxin-antitoxin system YwqK family antitoxin</fullName>
    </submittedName>
</protein>
<accession>A0ABW2MX58</accession>
<dbReference type="EMBL" id="JBHTBN010000005">
    <property type="protein sequence ID" value="MFC7358039.1"/>
    <property type="molecule type" value="Genomic_DNA"/>
</dbReference>
<dbReference type="Proteomes" id="UP001596415">
    <property type="component" value="Unassembled WGS sequence"/>
</dbReference>
<evidence type="ECO:0000313" key="1">
    <source>
        <dbReference type="EMBL" id="MFC7358039.1"/>
    </source>
</evidence>
<proteinExistence type="predicted"/>
<dbReference type="SUPFAM" id="SSF82185">
    <property type="entry name" value="Histone H3 K4-specific methyltransferase SET7/9 N-terminal domain"/>
    <property type="match status" value="1"/>
</dbReference>
<comment type="caution">
    <text evidence="1">The sequence shown here is derived from an EMBL/GenBank/DDBJ whole genome shotgun (WGS) entry which is preliminary data.</text>
</comment>
<dbReference type="RefSeq" id="WP_380217925.1">
    <property type="nucleotide sequence ID" value="NZ_JBHTBN010000005.1"/>
</dbReference>